<feature type="binding site" evidence="6">
    <location>
        <position position="70"/>
    </location>
    <ligand>
        <name>Fe cation</name>
        <dbReference type="ChEBI" id="CHEBI:24875"/>
    </ligand>
</feature>
<keyword evidence="4 6" id="KW-0648">Protein biosynthesis</keyword>
<gene>
    <name evidence="6" type="primary">def</name>
    <name evidence="7" type="ORF">KPSA1_00350</name>
</gene>
<keyword evidence="5 6" id="KW-0408">Iron</keyword>
<dbReference type="PRINTS" id="PR01576">
    <property type="entry name" value="PDEFORMYLASE"/>
</dbReference>
<evidence type="ECO:0000256" key="2">
    <source>
        <dbReference type="ARBA" id="ARBA00022723"/>
    </source>
</evidence>
<comment type="catalytic activity">
    <reaction evidence="6">
        <text>N-terminal N-formyl-L-methionyl-[peptide] + H2O = N-terminal L-methionyl-[peptide] + formate</text>
        <dbReference type="Rhea" id="RHEA:24420"/>
        <dbReference type="Rhea" id="RHEA-COMP:10639"/>
        <dbReference type="Rhea" id="RHEA-COMP:10640"/>
        <dbReference type="ChEBI" id="CHEBI:15377"/>
        <dbReference type="ChEBI" id="CHEBI:15740"/>
        <dbReference type="ChEBI" id="CHEBI:49298"/>
        <dbReference type="ChEBI" id="CHEBI:64731"/>
        <dbReference type="EC" id="3.5.1.88"/>
    </reaction>
</comment>
<dbReference type="EC" id="3.5.1.88" evidence="6"/>
<dbReference type="SUPFAM" id="SSF56420">
    <property type="entry name" value="Peptide deformylase"/>
    <property type="match status" value="1"/>
</dbReference>
<dbReference type="CDD" id="cd00487">
    <property type="entry name" value="Pep_deformylase"/>
    <property type="match status" value="1"/>
</dbReference>
<dbReference type="EMBL" id="BGJZ01000007">
    <property type="protein sequence ID" value="GBH07017.1"/>
    <property type="molecule type" value="Genomic_DNA"/>
</dbReference>
<dbReference type="InterPro" id="IPR023635">
    <property type="entry name" value="Peptide_deformylase"/>
</dbReference>
<name>A0A2V0Q4S3_PSESF</name>
<reference evidence="7 8" key="1">
    <citation type="submission" date="2018-04" db="EMBL/GenBank/DDBJ databases">
        <title>Draft genome sequence of Pseudomonas syringae pv. actinidiae biovar 1 strains isolated from kiwifruit in Kagawa prefecture.</title>
        <authorList>
            <person name="Tabuchi M."/>
            <person name="Saito M."/>
            <person name="Fujiwara S."/>
            <person name="Sasa N."/>
            <person name="Akimitsu K."/>
            <person name="Gomi K."/>
            <person name="Konishi-Sugita S."/>
            <person name="Hamano K."/>
            <person name="Kataoka I."/>
        </authorList>
    </citation>
    <scope>NUCLEOTIDE SEQUENCE [LARGE SCALE GENOMIC DNA]</scope>
    <source>
        <strain evidence="7 8">MAFF212206</strain>
    </source>
</reference>
<dbReference type="NCBIfam" id="NF001159">
    <property type="entry name" value="PRK00150.1-3"/>
    <property type="match status" value="1"/>
</dbReference>
<dbReference type="AlphaFoldDB" id="A0A2V0Q4S3"/>
<evidence type="ECO:0000256" key="5">
    <source>
        <dbReference type="ARBA" id="ARBA00023004"/>
    </source>
</evidence>
<protein>
    <recommendedName>
        <fullName evidence="6">Peptide deformylase</fullName>
        <shortName evidence="6">PDF</shortName>
        <ecNumber evidence="6">3.5.1.88</ecNumber>
    </recommendedName>
    <alternativeName>
        <fullName evidence="6">Polypeptide deformylase</fullName>
    </alternativeName>
</protein>
<keyword evidence="3 6" id="KW-0378">Hydrolase</keyword>
<dbReference type="GO" id="GO:0042586">
    <property type="term" value="F:peptide deformylase activity"/>
    <property type="evidence" value="ECO:0007669"/>
    <property type="project" value="UniProtKB-UniRule"/>
</dbReference>
<evidence type="ECO:0000313" key="8">
    <source>
        <dbReference type="Proteomes" id="UP000247480"/>
    </source>
</evidence>
<comment type="similarity">
    <text evidence="1 6">Belongs to the polypeptide deformylase family.</text>
</comment>
<evidence type="ECO:0000313" key="7">
    <source>
        <dbReference type="EMBL" id="GBH07017.1"/>
    </source>
</evidence>
<comment type="cofactor">
    <cofactor evidence="6">
        <name>Fe(2+)</name>
        <dbReference type="ChEBI" id="CHEBI:29033"/>
    </cofactor>
    <text evidence="6">Binds 1 Fe(2+) ion.</text>
</comment>
<feature type="binding site" evidence="6">
    <location>
        <position position="112"/>
    </location>
    <ligand>
        <name>Fe cation</name>
        <dbReference type="ChEBI" id="CHEBI:24875"/>
    </ligand>
</feature>
<dbReference type="Gene3D" id="3.90.45.10">
    <property type="entry name" value="Peptide deformylase"/>
    <property type="match status" value="1"/>
</dbReference>
<evidence type="ECO:0000256" key="3">
    <source>
        <dbReference type="ARBA" id="ARBA00022801"/>
    </source>
</evidence>
<proteinExistence type="inferred from homology"/>
<dbReference type="HAMAP" id="MF_00163">
    <property type="entry name" value="Pep_deformylase"/>
    <property type="match status" value="1"/>
</dbReference>
<dbReference type="Proteomes" id="UP000247480">
    <property type="component" value="Unassembled WGS sequence"/>
</dbReference>
<dbReference type="GO" id="GO:0006412">
    <property type="term" value="P:translation"/>
    <property type="evidence" value="ECO:0007669"/>
    <property type="project" value="UniProtKB-UniRule"/>
</dbReference>
<dbReference type="PIRSF" id="PIRSF004749">
    <property type="entry name" value="Pep_def"/>
    <property type="match status" value="1"/>
</dbReference>
<accession>A0A2V0Q4S3</accession>
<dbReference type="PANTHER" id="PTHR10458">
    <property type="entry name" value="PEPTIDE DEFORMYLASE"/>
    <property type="match status" value="1"/>
</dbReference>
<comment type="function">
    <text evidence="6">Removes the formyl group from the N-terminal Met of newly synthesized proteins. Requires at least a dipeptide for an efficient rate of reaction. N-terminal L-methionine is a prerequisite for activity but the enzyme has broad specificity at other positions.</text>
</comment>
<organism evidence="7 8">
    <name type="scientific">Pseudomonas syringae pv. actinidiae</name>
    <dbReference type="NCBI Taxonomy" id="103796"/>
    <lineage>
        <taxon>Bacteria</taxon>
        <taxon>Pseudomonadati</taxon>
        <taxon>Pseudomonadota</taxon>
        <taxon>Gammaproteobacteria</taxon>
        <taxon>Pseudomonadales</taxon>
        <taxon>Pseudomonadaceae</taxon>
        <taxon>Pseudomonas</taxon>
        <taxon>Pseudomonas syringae</taxon>
    </lineage>
</organism>
<sequence>MVDEGIRQLVDDMFETMYEAPGIGLAATQVNVHKRVVVMDLSEDRSEPMVFINPEIEKLTDEMDQYQEGCLSVPGFYENVDRPQKVRVKALDRDGKPYELVAEGLLAICIQHECDHLNGKLFVDYLSNLKRDRIKKKLEKQHKLNA</sequence>
<dbReference type="NCBIfam" id="TIGR00079">
    <property type="entry name" value="pept_deformyl"/>
    <property type="match status" value="1"/>
</dbReference>
<dbReference type="GO" id="GO:0046872">
    <property type="term" value="F:metal ion binding"/>
    <property type="evidence" value="ECO:0007669"/>
    <property type="project" value="UniProtKB-KW"/>
</dbReference>
<feature type="binding site" evidence="6">
    <location>
        <position position="116"/>
    </location>
    <ligand>
        <name>Fe cation</name>
        <dbReference type="ChEBI" id="CHEBI:24875"/>
    </ligand>
</feature>
<keyword evidence="2 6" id="KW-0479">Metal-binding</keyword>
<dbReference type="PANTHER" id="PTHR10458:SF21">
    <property type="entry name" value="PEPTIDE DEFORMYLASE"/>
    <property type="match status" value="1"/>
</dbReference>
<dbReference type="FunFam" id="3.90.45.10:FF:000001">
    <property type="entry name" value="Peptide deformylase"/>
    <property type="match status" value="1"/>
</dbReference>
<evidence type="ECO:0000256" key="4">
    <source>
        <dbReference type="ARBA" id="ARBA00022917"/>
    </source>
</evidence>
<evidence type="ECO:0000256" key="1">
    <source>
        <dbReference type="ARBA" id="ARBA00010759"/>
    </source>
</evidence>
<dbReference type="Pfam" id="PF01327">
    <property type="entry name" value="Pep_deformylase"/>
    <property type="match status" value="1"/>
</dbReference>
<dbReference type="InterPro" id="IPR036821">
    <property type="entry name" value="Peptide_deformylase_sf"/>
</dbReference>
<evidence type="ECO:0000256" key="6">
    <source>
        <dbReference type="HAMAP-Rule" id="MF_00163"/>
    </source>
</evidence>
<feature type="active site" evidence="6">
    <location>
        <position position="113"/>
    </location>
</feature>
<comment type="caution">
    <text evidence="7">The sequence shown here is derived from an EMBL/GenBank/DDBJ whole genome shotgun (WGS) entry which is preliminary data.</text>
</comment>